<dbReference type="EMBL" id="JAMOIL010000031">
    <property type="protein sequence ID" value="MCM0622282.1"/>
    <property type="molecule type" value="Genomic_DNA"/>
</dbReference>
<dbReference type="SUPFAM" id="SSF102588">
    <property type="entry name" value="LmbE-like"/>
    <property type="match status" value="1"/>
</dbReference>
<sequence length="233" mass="24320">MSSPQRVVAVLAHPDDEALAVGGMLARHAAAGDDVTVVTATWAPGTVRARELACAVAALGVRRPPVLLGWADARVPESAPAAPRLLDLDLHEAAETLTSLLRATAPTRVLTHDALGNVTGHPDHVRTHEVTLAAVEAAGLTSTEVLLATHPHGAAASLRALLGERRSRHTVPDADAVLTLDVRPWLPAKVAAVLAHRSEVERGGAPGVVAALDPQQRSVALGTEWYSRARPGR</sequence>
<dbReference type="InterPro" id="IPR024078">
    <property type="entry name" value="LmbE-like_dom_sf"/>
</dbReference>
<dbReference type="GO" id="GO:0016137">
    <property type="term" value="P:glycoside metabolic process"/>
    <property type="evidence" value="ECO:0007669"/>
    <property type="project" value="UniProtKB-ARBA"/>
</dbReference>
<dbReference type="PANTHER" id="PTHR12993:SF26">
    <property type="entry name" value="1D-MYO-INOSITOL 2-ACETAMIDO-2-DEOXY-ALPHA-D-GLUCOPYRANOSIDE DEACETYLASE"/>
    <property type="match status" value="1"/>
</dbReference>
<evidence type="ECO:0000256" key="1">
    <source>
        <dbReference type="ARBA" id="ARBA00022833"/>
    </source>
</evidence>
<gene>
    <name evidence="2" type="ORF">M8330_18470</name>
</gene>
<dbReference type="RefSeq" id="WP_250828515.1">
    <property type="nucleotide sequence ID" value="NZ_JAMOIL010000031.1"/>
</dbReference>
<name>A0A9X2IGE2_9ACTN</name>
<proteinExistence type="predicted"/>
<dbReference type="Gene3D" id="3.40.50.10320">
    <property type="entry name" value="LmbE-like"/>
    <property type="match status" value="1"/>
</dbReference>
<dbReference type="PANTHER" id="PTHR12993">
    <property type="entry name" value="N-ACETYLGLUCOSAMINYL-PHOSPHATIDYLINOSITOL DE-N-ACETYLASE-RELATED"/>
    <property type="match status" value="1"/>
</dbReference>
<dbReference type="InterPro" id="IPR003737">
    <property type="entry name" value="GlcNAc_PI_deacetylase-related"/>
</dbReference>
<organism evidence="2 3">
    <name type="scientific">Nocardioides bruguierae</name>
    <dbReference type="NCBI Taxonomy" id="2945102"/>
    <lineage>
        <taxon>Bacteria</taxon>
        <taxon>Bacillati</taxon>
        <taxon>Actinomycetota</taxon>
        <taxon>Actinomycetes</taxon>
        <taxon>Propionibacteriales</taxon>
        <taxon>Nocardioidaceae</taxon>
        <taxon>Nocardioides</taxon>
    </lineage>
</organism>
<comment type="caution">
    <text evidence="2">The sequence shown here is derived from an EMBL/GenBank/DDBJ whole genome shotgun (WGS) entry which is preliminary data.</text>
</comment>
<dbReference type="Proteomes" id="UP001139485">
    <property type="component" value="Unassembled WGS sequence"/>
</dbReference>
<evidence type="ECO:0000313" key="2">
    <source>
        <dbReference type="EMBL" id="MCM0622282.1"/>
    </source>
</evidence>
<accession>A0A9X2IGE2</accession>
<protein>
    <submittedName>
        <fullName evidence="2">PIG-L family deacetylase</fullName>
    </submittedName>
</protein>
<keyword evidence="1" id="KW-0862">Zinc</keyword>
<dbReference type="Pfam" id="PF02585">
    <property type="entry name" value="PIG-L"/>
    <property type="match status" value="1"/>
</dbReference>
<dbReference type="AlphaFoldDB" id="A0A9X2IGE2"/>
<evidence type="ECO:0000313" key="3">
    <source>
        <dbReference type="Proteomes" id="UP001139485"/>
    </source>
</evidence>
<dbReference type="GO" id="GO:0016811">
    <property type="term" value="F:hydrolase activity, acting on carbon-nitrogen (but not peptide) bonds, in linear amides"/>
    <property type="evidence" value="ECO:0007669"/>
    <property type="project" value="TreeGrafter"/>
</dbReference>
<keyword evidence="3" id="KW-1185">Reference proteome</keyword>
<reference evidence="2" key="1">
    <citation type="submission" date="2022-05" db="EMBL/GenBank/DDBJ databases">
        <authorList>
            <person name="Tuo L."/>
        </authorList>
    </citation>
    <scope>NUCLEOTIDE SEQUENCE</scope>
    <source>
        <strain evidence="2">BSK12Z-4</strain>
    </source>
</reference>